<dbReference type="Pfam" id="PF01593">
    <property type="entry name" value="Amino_oxidase"/>
    <property type="match status" value="1"/>
</dbReference>
<proteinExistence type="predicted"/>
<dbReference type="InterPro" id="IPR050464">
    <property type="entry name" value="Zeta_carotene_desat/Oxidored"/>
</dbReference>
<protein>
    <submittedName>
        <fullName evidence="3">Protoporphyrinogen IX oxidase, aerobic, HemY</fullName>
        <ecNumber evidence="3">1.3.3.4</ecNumber>
    </submittedName>
</protein>
<dbReference type="InterPro" id="IPR036188">
    <property type="entry name" value="FAD/NAD-bd_sf"/>
</dbReference>
<sequence length="602" mass="61068">MTRSVLVVGAGISGLLAARRHALAGDAVTLVEPEPVVGGAVAATTFMATHVASSDRAAAETEAETKTETETDGSTALTDLEINAGAEAFSVTSGAVEELLDQLGLADAVVSPAAGRGSRLVSDAGSLPSPRGGLLGIPGRPLSREVRTVLGPVGALRAAADRLLPASVGLRPGVTIGQYVRTRMGRRVVERLVAPVVGGVHSADPETLELTAIQPRLPAAVREHGSLAAAVRALRPGTGTPTGNGAATGRAATTTGRGASATGGAKTPGTAVRSIRPTMAELPRALERTLREHGARIRIGVGVVSVTRNAPGGGDGDGFPGAAGIPAAADGPAAWSVRLDDDSSLHADVLVLACPPDVSARLLRGSEPELAAAIPEAPSSPVRLVALALDAPALDDAPSGTGALVAPGTEAVRAKALTHASAKWDHVREAARGCGEHLHVVRLSYGRPGEELPADDTAREQTGGRSALVDRALADASFILSTPLTREHLRGARAITWDRAMRQAKPGHREALERLGALLEPRTDLELVGSWRDGTGLDAIAAAERRRLASDLPSDTTAPEPPSPPSAPPEPTSPAAAPPDPASPQSASPETSQSTPTEGSAA</sequence>
<dbReference type="Gene3D" id="3.90.660.20">
    <property type="entry name" value="Protoporphyrinogen oxidase, mitochondrial, domain 2"/>
    <property type="match status" value="1"/>
</dbReference>
<dbReference type="SUPFAM" id="SSF51905">
    <property type="entry name" value="FAD/NAD(P)-binding domain"/>
    <property type="match status" value="1"/>
</dbReference>
<reference evidence="3 4" key="1">
    <citation type="submission" date="2017-02" db="EMBL/GenBank/DDBJ databases">
        <authorList>
            <person name="Peterson S.W."/>
        </authorList>
    </citation>
    <scope>NUCLEOTIDE SEQUENCE [LARGE SCALE GENOMIC DNA]</scope>
    <source>
        <strain evidence="3 4">CIP104813</strain>
    </source>
</reference>
<evidence type="ECO:0000256" key="1">
    <source>
        <dbReference type="SAM" id="MobiDB-lite"/>
    </source>
</evidence>
<keyword evidence="3" id="KW-0560">Oxidoreductase</keyword>
<dbReference type="OrthoDB" id="3450553at2"/>
<organism evidence="3 4">
    <name type="scientific">Brachybacterium nesterenkovii</name>
    <dbReference type="NCBI Taxonomy" id="47847"/>
    <lineage>
        <taxon>Bacteria</taxon>
        <taxon>Bacillati</taxon>
        <taxon>Actinomycetota</taxon>
        <taxon>Actinomycetes</taxon>
        <taxon>Micrococcales</taxon>
        <taxon>Dermabacteraceae</taxon>
        <taxon>Brachybacterium</taxon>
    </lineage>
</organism>
<feature type="domain" description="Amine oxidase" evidence="2">
    <location>
        <begin position="12"/>
        <end position="401"/>
    </location>
</feature>
<feature type="region of interest" description="Disordered" evidence="1">
    <location>
        <begin position="548"/>
        <end position="602"/>
    </location>
</feature>
<evidence type="ECO:0000313" key="3">
    <source>
        <dbReference type="EMBL" id="SLM88517.1"/>
    </source>
</evidence>
<dbReference type="EC" id="1.3.3.4" evidence="3"/>
<dbReference type="PANTHER" id="PTHR42923">
    <property type="entry name" value="PROTOPORPHYRINOGEN OXIDASE"/>
    <property type="match status" value="1"/>
</dbReference>
<name>A0A1X6WU17_9MICO</name>
<feature type="compositionally biased region" description="Basic and acidic residues" evidence="1">
    <location>
        <begin position="57"/>
        <end position="69"/>
    </location>
</feature>
<feature type="region of interest" description="Disordered" evidence="1">
    <location>
        <begin position="55"/>
        <end position="75"/>
    </location>
</feature>
<accession>A0A1X6WU17</accession>
<dbReference type="Gene3D" id="1.10.3110.10">
    <property type="entry name" value="protoporphyrinogen ix oxidase, domain 3"/>
    <property type="match status" value="1"/>
</dbReference>
<feature type="region of interest" description="Disordered" evidence="1">
    <location>
        <begin position="235"/>
        <end position="271"/>
    </location>
</feature>
<dbReference type="RefSeq" id="WP_087102165.1">
    <property type="nucleotide sequence ID" value="NZ_FWFG01000016.1"/>
</dbReference>
<keyword evidence="4" id="KW-1185">Reference proteome</keyword>
<dbReference type="InterPro" id="IPR002937">
    <property type="entry name" value="Amino_oxidase"/>
</dbReference>
<dbReference type="SUPFAM" id="SSF54373">
    <property type="entry name" value="FAD-linked reductases, C-terminal domain"/>
    <property type="match status" value="1"/>
</dbReference>
<evidence type="ECO:0000259" key="2">
    <source>
        <dbReference type="Pfam" id="PF01593"/>
    </source>
</evidence>
<dbReference type="EMBL" id="FWFG01000016">
    <property type="protein sequence ID" value="SLM88517.1"/>
    <property type="molecule type" value="Genomic_DNA"/>
</dbReference>
<feature type="compositionally biased region" description="Polar residues" evidence="1">
    <location>
        <begin position="591"/>
        <end position="602"/>
    </location>
</feature>
<dbReference type="AlphaFoldDB" id="A0A1X6WU17"/>
<dbReference type="GO" id="GO:0004729">
    <property type="term" value="F:oxygen-dependent protoporphyrinogen oxidase activity"/>
    <property type="evidence" value="ECO:0007669"/>
    <property type="project" value="UniProtKB-EC"/>
</dbReference>
<evidence type="ECO:0000313" key="4">
    <source>
        <dbReference type="Proteomes" id="UP000195981"/>
    </source>
</evidence>
<feature type="compositionally biased region" description="Low complexity" evidence="1">
    <location>
        <begin position="237"/>
        <end position="267"/>
    </location>
</feature>
<gene>
    <name evidence="3" type="ORF">FM110_01950</name>
</gene>
<feature type="compositionally biased region" description="Pro residues" evidence="1">
    <location>
        <begin position="559"/>
        <end position="582"/>
    </location>
</feature>
<dbReference type="Gene3D" id="3.50.50.60">
    <property type="entry name" value="FAD/NAD(P)-binding domain"/>
    <property type="match status" value="1"/>
</dbReference>
<dbReference type="PANTHER" id="PTHR42923:SF3">
    <property type="entry name" value="PROTOPORPHYRINOGEN OXIDASE"/>
    <property type="match status" value="1"/>
</dbReference>
<dbReference type="Proteomes" id="UP000195981">
    <property type="component" value="Unassembled WGS sequence"/>
</dbReference>